<comment type="cofactor">
    <cofactor evidence="1">
        <name>Mg(2+)</name>
        <dbReference type="ChEBI" id="CHEBI:18420"/>
    </cofactor>
</comment>
<proteinExistence type="predicted"/>
<dbReference type="Pfam" id="PF00459">
    <property type="entry name" value="Inositol_P"/>
    <property type="match status" value="1"/>
</dbReference>
<sequence length="256" mass="25502">MDDAGLLQALAAAADAVASTLAQVVDKQALAAEPSQVLTTQYAIDVAADAAAVAVLVGAGLGVLSEESGRHPGALDVVVVLDPVDGSTNASRGIPWYATSLAAVDGEGLRAALVVNQASGERFDATRGGGARLDGRPITASGTEVLGDALVALSGHPGRHRGRPLGWAQHRVLGAAALDLCAVACGRLDAFVDTHESGGLGPWDHLGGLLICQEAGAVGADALGRELVTLGPGDRRAPVVAATEPLLEALLGALAS</sequence>
<organism evidence="2">
    <name type="scientific">uncultured Acidimicrobiales bacterium</name>
    <dbReference type="NCBI Taxonomy" id="310071"/>
    <lineage>
        <taxon>Bacteria</taxon>
        <taxon>Bacillati</taxon>
        <taxon>Actinomycetota</taxon>
        <taxon>Acidimicrobiia</taxon>
        <taxon>Acidimicrobiales</taxon>
        <taxon>environmental samples</taxon>
    </lineage>
</organism>
<dbReference type="Gene3D" id="3.30.540.10">
    <property type="entry name" value="Fructose-1,6-Bisphosphatase, subunit A, domain 1"/>
    <property type="match status" value="1"/>
</dbReference>
<dbReference type="GO" id="GO:0006020">
    <property type="term" value="P:inositol metabolic process"/>
    <property type="evidence" value="ECO:0007669"/>
    <property type="project" value="TreeGrafter"/>
</dbReference>
<feature type="binding site" evidence="1">
    <location>
        <position position="204"/>
    </location>
    <ligand>
        <name>Mg(2+)</name>
        <dbReference type="ChEBI" id="CHEBI:18420"/>
        <label>1</label>
        <note>catalytic</note>
    </ligand>
</feature>
<gene>
    <name evidence="2" type="ORF">AVDCRST_MAG20-407</name>
</gene>
<dbReference type="AlphaFoldDB" id="A0A6J4H710"/>
<reference evidence="2" key="1">
    <citation type="submission" date="2020-02" db="EMBL/GenBank/DDBJ databases">
        <authorList>
            <person name="Meier V. D."/>
        </authorList>
    </citation>
    <scope>NUCLEOTIDE SEQUENCE</scope>
    <source>
        <strain evidence="2">AVDCRST_MAG20</strain>
    </source>
</reference>
<dbReference type="PRINTS" id="PR00377">
    <property type="entry name" value="IMPHPHTASES"/>
</dbReference>
<dbReference type="SUPFAM" id="SSF56655">
    <property type="entry name" value="Carbohydrate phosphatase"/>
    <property type="match status" value="1"/>
</dbReference>
<feature type="binding site" evidence="1">
    <location>
        <position position="85"/>
    </location>
    <ligand>
        <name>Mg(2+)</name>
        <dbReference type="ChEBI" id="CHEBI:18420"/>
        <label>1</label>
        <note>catalytic</note>
    </ligand>
</feature>
<dbReference type="PANTHER" id="PTHR20854:SF4">
    <property type="entry name" value="INOSITOL-1-MONOPHOSPHATASE-RELATED"/>
    <property type="match status" value="1"/>
</dbReference>
<evidence type="ECO:0000313" key="2">
    <source>
        <dbReference type="EMBL" id="CAA9216601.1"/>
    </source>
</evidence>
<keyword evidence="1" id="KW-0460">Magnesium</keyword>
<keyword evidence="1" id="KW-0479">Metal-binding</keyword>
<name>A0A6J4H710_9ACTN</name>
<dbReference type="PANTHER" id="PTHR20854">
    <property type="entry name" value="INOSITOL MONOPHOSPHATASE"/>
    <property type="match status" value="1"/>
</dbReference>
<dbReference type="EMBL" id="CADCSY010000018">
    <property type="protein sequence ID" value="CAA9216601.1"/>
    <property type="molecule type" value="Genomic_DNA"/>
</dbReference>
<dbReference type="GO" id="GO:0008934">
    <property type="term" value="F:inositol monophosphate 1-phosphatase activity"/>
    <property type="evidence" value="ECO:0007669"/>
    <property type="project" value="TreeGrafter"/>
</dbReference>
<accession>A0A6J4H710</accession>
<protein>
    <submittedName>
        <fullName evidence="2">Inositol-1-monophosphatase</fullName>
        <ecNumber evidence="2">3.1.3.25</ecNumber>
    </submittedName>
</protein>
<dbReference type="InterPro" id="IPR000760">
    <property type="entry name" value="Inositol_monophosphatase-like"/>
</dbReference>
<feature type="binding site" evidence="1">
    <location>
        <position position="66"/>
    </location>
    <ligand>
        <name>Mg(2+)</name>
        <dbReference type="ChEBI" id="CHEBI:18420"/>
        <label>1</label>
        <note>catalytic</note>
    </ligand>
</feature>
<dbReference type="Gene3D" id="3.40.190.80">
    <property type="match status" value="1"/>
</dbReference>
<feature type="binding site" evidence="1">
    <location>
        <position position="82"/>
    </location>
    <ligand>
        <name>Mg(2+)</name>
        <dbReference type="ChEBI" id="CHEBI:18420"/>
        <label>1</label>
        <note>catalytic</note>
    </ligand>
</feature>
<evidence type="ECO:0000256" key="1">
    <source>
        <dbReference type="PIRSR" id="PIRSR600760-2"/>
    </source>
</evidence>
<dbReference type="GO" id="GO:0046872">
    <property type="term" value="F:metal ion binding"/>
    <property type="evidence" value="ECO:0007669"/>
    <property type="project" value="UniProtKB-KW"/>
</dbReference>
<dbReference type="GO" id="GO:0007165">
    <property type="term" value="P:signal transduction"/>
    <property type="evidence" value="ECO:0007669"/>
    <property type="project" value="TreeGrafter"/>
</dbReference>
<keyword evidence="2" id="KW-0378">Hydrolase</keyword>
<dbReference type="EC" id="3.1.3.25" evidence="2"/>